<keyword evidence="4" id="KW-0963">Cytoplasm</keyword>
<organism evidence="5 6">
    <name type="scientific">Adineta steineri</name>
    <dbReference type="NCBI Taxonomy" id="433720"/>
    <lineage>
        <taxon>Eukaryota</taxon>
        <taxon>Metazoa</taxon>
        <taxon>Spiralia</taxon>
        <taxon>Gnathifera</taxon>
        <taxon>Rotifera</taxon>
        <taxon>Eurotatoria</taxon>
        <taxon>Bdelloidea</taxon>
        <taxon>Adinetida</taxon>
        <taxon>Adinetidae</taxon>
        <taxon>Adineta</taxon>
    </lineage>
</organism>
<dbReference type="SUPFAM" id="SSF48452">
    <property type="entry name" value="TPR-like"/>
    <property type="match status" value="1"/>
</dbReference>
<dbReference type="Pfam" id="PF13424">
    <property type="entry name" value="TPR_12"/>
    <property type="match status" value="3"/>
</dbReference>
<dbReference type="SMART" id="SM00671">
    <property type="entry name" value="SEL1"/>
    <property type="match status" value="3"/>
</dbReference>
<comment type="similarity">
    <text evidence="4">Belongs to the kinesin light chain family.</text>
</comment>
<evidence type="ECO:0000256" key="2">
    <source>
        <dbReference type="ARBA" id="ARBA00022803"/>
    </source>
</evidence>
<feature type="repeat" description="TPR" evidence="3">
    <location>
        <begin position="339"/>
        <end position="372"/>
    </location>
</feature>
<keyword evidence="1" id="KW-0677">Repeat</keyword>
<dbReference type="SUPFAM" id="SSF56399">
    <property type="entry name" value="ADP-ribosylation"/>
    <property type="match status" value="1"/>
</dbReference>
<dbReference type="GO" id="GO:0005874">
    <property type="term" value="C:microtubule"/>
    <property type="evidence" value="ECO:0007669"/>
    <property type="project" value="UniProtKB-UniRule"/>
</dbReference>
<feature type="repeat" description="TPR" evidence="3">
    <location>
        <begin position="507"/>
        <end position="540"/>
    </location>
</feature>
<dbReference type="AlphaFoldDB" id="A0A814WK72"/>
<dbReference type="PANTHER" id="PTHR45641">
    <property type="entry name" value="TETRATRICOPEPTIDE REPEAT PROTEIN (AFU_ORTHOLOGUE AFUA_6G03870)"/>
    <property type="match status" value="1"/>
</dbReference>
<reference evidence="5" key="1">
    <citation type="submission" date="2021-02" db="EMBL/GenBank/DDBJ databases">
        <authorList>
            <person name="Nowell W R."/>
        </authorList>
    </citation>
    <scope>NUCLEOTIDE SEQUENCE</scope>
</reference>
<gene>
    <name evidence="5" type="ORF">JYZ213_LOCUS27041</name>
</gene>
<dbReference type="PROSITE" id="PS50293">
    <property type="entry name" value="TPR_REGION"/>
    <property type="match status" value="1"/>
</dbReference>
<comment type="function">
    <text evidence="4">Kinesin is a microtubule-associated force-producing protein that play a role in organelle transport.</text>
</comment>
<dbReference type="PANTHER" id="PTHR45641:SF1">
    <property type="entry name" value="AAA+ ATPASE DOMAIN-CONTAINING PROTEIN"/>
    <property type="match status" value="1"/>
</dbReference>
<comment type="subcellular location">
    <subcellularLocation>
        <location evidence="4">Cytoplasm</location>
        <location evidence="4">Cytoskeleton</location>
    </subcellularLocation>
</comment>
<dbReference type="EMBL" id="CAJNOG010000369">
    <property type="protein sequence ID" value="CAF1203372.1"/>
    <property type="molecule type" value="Genomic_DNA"/>
</dbReference>
<evidence type="ECO:0000256" key="3">
    <source>
        <dbReference type="PROSITE-ProRule" id="PRU00339"/>
    </source>
</evidence>
<evidence type="ECO:0000313" key="5">
    <source>
        <dbReference type="EMBL" id="CAF1203372.1"/>
    </source>
</evidence>
<feature type="repeat" description="TPR" evidence="3">
    <location>
        <begin position="465"/>
        <end position="498"/>
    </location>
</feature>
<protein>
    <recommendedName>
        <fullName evidence="4">Kinesin light chain</fullName>
    </recommendedName>
</protein>
<dbReference type="Gene3D" id="3.90.176.10">
    <property type="entry name" value="Toxin ADP-ribosyltransferase, Chain A, domain 1"/>
    <property type="match status" value="1"/>
</dbReference>
<feature type="repeat" description="TPR" evidence="3">
    <location>
        <begin position="381"/>
        <end position="414"/>
    </location>
</feature>
<keyword evidence="4" id="KW-0505">Motor protein</keyword>
<keyword evidence="2 3" id="KW-0802">TPR repeat</keyword>
<dbReference type="Proteomes" id="UP000663845">
    <property type="component" value="Unassembled WGS sequence"/>
</dbReference>
<dbReference type="SMART" id="SM00028">
    <property type="entry name" value="TPR"/>
    <property type="match status" value="7"/>
</dbReference>
<comment type="caution">
    <text evidence="5">The sequence shown here is derived from an EMBL/GenBank/DDBJ whole genome shotgun (WGS) entry which is preliminary data.</text>
</comment>
<feature type="repeat" description="TPR" evidence="3">
    <location>
        <begin position="549"/>
        <end position="582"/>
    </location>
</feature>
<dbReference type="InterPro" id="IPR019734">
    <property type="entry name" value="TPR_rpt"/>
</dbReference>
<dbReference type="InterPro" id="IPR011990">
    <property type="entry name" value="TPR-like_helical_dom_sf"/>
</dbReference>
<proteinExistence type="inferred from homology"/>
<keyword evidence="4" id="KW-0206">Cytoskeleton</keyword>
<dbReference type="PRINTS" id="PR00381">
    <property type="entry name" value="KINESINLIGHT"/>
</dbReference>
<name>A0A814WK72_9BILA</name>
<comment type="subunit">
    <text evidence="4">Oligomeric complex composed of two heavy chains and two light chains.</text>
</comment>
<dbReference type="Gene3D" id="1.25.40.10">
    <property type="entry name" value="Tetratricopeptide repeat domain"/>
    <property type="match status" value="3"/>
</dbReference>
<accession>A0A814WK72</accession>
<dbReference type="PROSITE" id="PS50005">
    <property type="entry name" value="TPR"/>
    <property type="match status" value="6"/>
</dbReference>
<feature type="repeat" description="TPR" evidence="3">
    <location>
        <begin position="423"/>
        <end position="456"/>
    </location>
</feature>
<evidence type="ECO:0000313" key="6">
    <source>
        <dbReference type="Proteomes" id="UP000663845"/>
    </source>
</evidence>
<sequence length="603" mass="69325">MGKGQSKDAFTDITPICEVLKEAISQCKQNTIPMSFVGTNTKLDQLDPSFIYTQIIKEILLTIEFNQNHIQDYFDYCLDAFKGNQNEIDDIKQLEDQYHNKTPIYWYTCGMFLNPMLNRALRLLNGDIITRMGFFIGDLHRQIEQLHQEQYADPTASNTFTVYRGQGLSIEDFEQMVKIKGSLISFNNFLSASKDPKISLGSAQDATINPDQVGVFFIMEINPTQTTVPFASIAGISKFQREEEEEEVLFSMHSVFRIQDINEMDGNNSLYQVNLVLAANNDPELSRITDYIRQRKESNSNSEGWYRLGMILQEMGQFGTAEDIYQILLNQTNDDKNKASIYGQLGLIKYKQGEYQEALTFYQKYLDVQQQSLSPNDPELASSYDNIGLVHHSMGNYPKALSYCETTLEIQRQSLPLNHPDLASSYNNIGLVHYYMHDYLKALFYYEKNLEIKHQSLVPNHPNLAMSYNNIGLMYYHMRDHLKALSYYEKALEIQRQSLPLNHPDLATTSNNIGLVHYYMHNYLKALSSHEKALEIRQQSLPPTHPDLATSSNNIGLVFEKKGNYAEARTFYEHAIQIGHQSLPSNNPHLQGYRKNLECVKNK</sequence>
<evidence type="ECO:0000256" key="4">
    <source>
        <dbReference type="RuleBase" id="RU367020"/>
    </source>
</evidence>
<dbReference type="GO" id="GO:0005871">
    <property type="term" value="C:kinesin complex"/>
    <property type="evidence" value="ECO:0007669"/>
    <property type="project" value="UniProtKB-UniRule"/>
</dbReference>
<keyword evidence="4" id="KW-0493">Microtubule</keyword>
<evidence type="ECO:0000256" key="1">
    <source>
        <dbReference type="ARBA" id="ARBA00022737"/>
    </source>
</evidence>
<dbReference type="InterPro" id="IPR006597">
    <property type="entry name" value="Sel1-like"/>
</dbReference>